<dbReference type="CDD" id="cd00067">
    <property type="entry name" value="GAL4"/>
    <property type="match status" value="1"/>
</dbReference>
<keyword evidence="7" id="KW-1185">Reference proteome</keyword>
<dbReference type="PROSITE" id="PS50048">
    <property type="entry name" value="ZN2_CY6_FUNGAL_2"/>
    <property type="match status" value="1"/>
</dbReference>
<evidence type="ECO:0000256" key="4">
    <source>
        <dbReference type="SAM" id="MobiDB-lite"/>
    </source>
</evidence>
<dbReference type="SMART" id="SM00066">
    <property type="entry name" value="GAL4"/>
    <property type="match status" value="1"/>
</dbReference>
<proteinExistence type="predicted"/>
<dbReference type="Pfam" id="PF04082">
    <property type="entry name" value="Fungal_trans"/>
    <property type="match status" value="1"/>
</dbReference>
<protein>
    <recommendedName>
        <fullName evidence="5">Zn(2)-C6 fungal-type domain-containing protein</fullName>
    </recommendedName>
</protein>
<feature type="compositionally biased region" description="Acidic residues" evidence="4">
    <location>
        <begin position="1"/>
        <end position="11"/>
    </location>
</feature>
<feature type="region of interest" description="Disordered" evidence="4">
    <location>
        <begin position="1"/>
        <end position="46"/>
    </location>
</feature>
<dbReference type="Gene3D" id="4.10.240.10">
    <property type="entry name" value="Zn(2)-C6 fungal-type DNA-binding domain"/>
    <property type="match status" value="1"/>
</dbReference>
<evidence type="ECO:0000256" key="1">
    <source>
        <dbReference type="ARBA" id="ARBA00004123"/>
    </source>
</evidence>
<feature type="compositionally biased region" description="Polar residues" evidence="4">
    <location>
        <begin position="210"/>
        <end position="220"/>
    </location>
</feature>
<keyword evidence="2" id="KW-0479">Metal-binding</keyword>
<dbReference type="GO" id="GO:0003677">
    <property type="term" value="F:DNA binding"/>
    <property type="evidence" value="ECO:0007669"/>
    <property type="project" value="InterPro"/>
</dbReference>
<feature type="compositionally biased region" description="Low complexity" evidence="4">
    <location>
        <begin position="19"/>
        <end position="46"/>
    </location>
</feature>
<comment type="caution">
    <text evidence="6">The sequence shown here is derived from an EMBL/GenBank/DDBJ whole genome shotgun (WGS) entry which is preliminary data.</text>
</comment>
<dbReference type="GO" id="GO:0000981">
    <property type="term" value="F:DNA-binding transcription factor activity, RNA polymerase II-specific"/>
    <property type="evidence" value="ECO:0007669"/>
    <property type="project" value="InterPro"/>
</dbReference>
<accession>A0A9P5HII6</accession>
<dbReference type="PANTHER" id="PTHR31001">
    <property type="entry name" value="UNCHARACTERIZED TRANSCRIPTIONAL REGULATORY PROTEIN"/>
    <property type="match status" value="1"/>
</dbReference>
<dbReference type="OrthoDB" id="435881at2759"/>
<feature type="compositionally biased region" description="Polar residues" evidence="4">
    <location>
        <begin position="171"/>
        <end position="180"/>
    </location>
</feature>
<sequence length="817" mass="91457">MEPEMEPEMEDTIISAWNTTDSDQQQQQQQQDTGQPQSQSQNSPKQRTVCVVCRRRKVGCDKRRPCQHCKKAGIECVYPPDGKSAARDAIADAQILGQLRRLEPMFKSLVDCMEQGAVFPFSPGSHPTIPTLAQQSRPDSGDNAAPTPPHSVGSVGSASAAGRQVERRSDNGQSETQQVPTPLGHHSPPQESQDTDAIPTAPDRAGGAVQESSALSWSPYGTTGGQLVRDGSQNKYVSGTFWDALHAENTAGDAVLTDDESDHEDQAFSTEPDPSLHYAIIFTSCAQQKSLHSLHPSQQHRLLAWQLFKANVHPVATILHVPSVEPMLLEAMQNLQNLTPPLEALMFVVYFGAVNSLSEDACEIQFGAEQSALVARFRHGADNSIARSKLMETDDILTLQTFVLYLVLLRSLDPKYSWSLTGLAARLTQSLGMHRDGSTLNLTPFDTEMRRRLWWSICILDTPASEDHACSPSLMELSSFDSKPPLNINDSEIYPGMTEYPVESTDMTDMSFTVVRCWASDMWRMMIDTRRTHPDTGKNFMSMTITEKEAWIDKQHEDITNRLSGNKSSRESLHYLTSAFIATIICDLRLLVFNPLKPEISLTEQQKQRVFRDAIECMTQSYKLRTDPRVEQWAWLTRGYNEWRAFAIVLSELSSRPLARDADKAWRVVEQSAVLRWDSSVKHRRGHQWRSVMMSIEKARRRRKKELGRRQSSSSVRSASNAFSGRGLLPQERFGSPGVTRQRMDYLQSNLGYAGLFESPEEQVQDLHASVYHQGEGLAPLTGTESGDFGNEDAELYFNPEFLNTPQMKDPLSTGTS</sequence>
<feature type="domain" description="Zn(2)-C6 fungal-type" evidence="5">
    <location>
        <begin position="49"/>
        <end position="78"/>
    </location>
</feature>
<name>A0A9P5HII6_9HYPO</name>
<evidence type="ECO:0000256" key="2">
    <source>
        <dbReference type="ARBA" id="ARBA00022723"/>
    </source>
</evidence>
<reference evidence="6" key="1">
    <citation type="submission" date="2020-03" db="EMBL/GenBank/DDBJ databases">
        <title>Draft Genome Sequence of Cylindrodendrum hubeiense.</title>
        <authorList>
            <person name="Buettner E."/>
            <person name="Kellner H."/>
        </authorList>
    </citation>
    <scope>NUCLEOTIDE SEQUENCE</scope>
    <source>
        <strain evidence="6">IHI 201604</strain>
    </source>
</reference>
<dbReference type="SUPFAM" id="SSF57701">
    <property type="entry name" value="Zn2/Cys6 DNA-binding domain"/>
    <property type="match status" value="1"/>
</dbReference>
<dbReference type="CDD" id="cd12148">
    <property type="entry name" value="fungal_TF_MHR"/>
    <property type="match status" value="1"/>
</dbReference>
<dbReference type="PANTHER" id="PTHR31001:SF50">
    <property type="entry name" value="ZN(II)2CYS6 TRANSCRIPTION FACTOR (EUROFUNG)"/>
    <property type="match status" value="1"/>
</dbReference>
<evidence type="ECO:0000256" key="3">
    <source>
        <dbReference type="ARBA" id="ARBA00023242"/>
    </source>
</evidence>
<dbReference type="InterPro" id="IPR036864">
    <property type="entry name" value="Zn2-C6_fun-type_DNA-bd_sf"/>
</dbReference>
<dbReference type="InterPro" id="IPR007219">
    <property type="entry name" value="XnlR_reg_dom"/>
</dbReference>
<feature type="region of interest" description="Disordered" evidence="4">
    <location>
        <begin position="700"/>
        <end position="722"/>
    </location>
</feature>
<gene>
    <name evidence="6" type="ORF">G7Z17_g3603</name>
</gene>
<dbReference type="PROSITE" id="PS00463">
    <property type="entry name" value="ZN2_CY6_FUNGAL_1"/>
    <property type="match status" value="1"/>
</dbReference>
<dbReference type="GO" id="GO:0005634">
    <property type="term" value="C:nucleus"/>
    <property type="evidence" value="ECO:0007669"/>
    <property type="project" value="UniProtKB-SubCell"/>
</dbReference>
<feature type="region of interest" description="Disordered" evidence="4">
    <location>
        <begin position="121"/>
        <end position="220"/>
    </location>
</feature>
<keyword evidence="3" id="KW-0539">Nucleus</keyword>
<dbReference type="Pfam" id="PF00172">
    <property type="entry name" value="Zn_clus"/>
    <property type="match status" value="1"/>
</dbReference>
<evidence type="ECO:0000259" key="5">
    <source>
        <dbReference type="PROSITE" id="PS50048"/>
    </source>
</evidence>
<dbReference type="EMBL" id="JAANBB010000045">
    <property type="protein sequence ID" value="KAF7553478.1"/>
    <property type="molecule type" value="Genomic_DNA"/>
</dbReference>
<dbReference type="InterPro" id="IPR050613">
    <property type="entry name" value="Sec_Metabolite_Reg"/>
</dbReference>
<dbReference type="AlphaFoldDB" id="A0A9P5HII6"/>
<organism evidence="6 7">
    <name type="scientific">Cylindrodendrum hubeiense</name>
    <dbReference type="NCBI Taxonomy" id="595255"/>
    <lineage>
        <taxon>Eukaryota</taxon>
        <taxon>Fungi</taxon>
        <taxon>Dikarya</taxon>
        <taxon>Ascomycota</taxon>
        <taxon>Pezizomycotina</taxon>
        <taxon>Sordariomycetes</taxon>
        <taxon>Hypocreomycetidae</taxon>
        <taxon>Hypocreales</taxon>
        <taxon>Nectriaceae</taxon>
        <taxon>Cylindrodendrum</taxon>
    </lineage>
</organism>
<feature type="compositionally biased region" description="Low complexity" evidence="4">
    <location>
        <begin position="710"/>
        <end position="720"/>
    </location>
</feature>
<feature type="compositionally biased region" description="Low complexity" evidence="4">
    <location>
        <begin position="151"/>
        <end position="162"/>
    </location>
</feature>
<evidence type="ECO:0000313" key="7">
    <source>
        <dbReference type="Proteomes" id="UP000722485"/>
    </source>
</evidence>
<dbReference type="GO" id="GO:0008270">
    <property type="term" value="F:zinc ion binding"/>
    <property type="evidence" value="ECO:0007669"/>
    <property type="project" value="InterPro"/>
</dbReference>
<evidence type="ECO:0000313" key="6">
    <source>
        <dbReference type="EMBL" id="KAF7553478.1"/>
    </source>
</evidence>
<comment type="subcellular location">
    <subcellularLocation>
        <location evidence="1">Nucleus</location>
    </subcellularLocation>
</comment>
<dbReference type="SMART" id="SM00906">
    <property type="entry name" value="Fungal_trans"/>
    <property type="match status" value="1"/>
</dbReference>
<dbReference type="InterPro" id="IPR001138">
    <property type="entry name" value="Zn2Cys6_DnaBD"/>
</dbReference>
<dbReference type="Proteomes" id="UP000722485">
    <property type="component" value="Unassembled WGS sequence"/>
</dbReference>
<dbReference type="GO" id="GO:0006351">
    <property type="term" value="P:DNA-templated transcription"/>
    <property type="evidence" value="ECO:0007669"/>
    <property type="project" value="InterPro"/>
</dbReference>